<gene>
    <name evidence="3" type="ORF">L6E24_04315</name>
</gene>
<dbReference type="InterPro" id="IPR027417">
    <property type="entry name" value="P-loop_NTPase"/>
</dbReference>
<feature type="domain" description="DUF234" evidence="2">
    <location>
        <begin position="312"/>
        <end position="397"/>
    </location>
</feature>
<evidence type="ECO:0000313" key="3">
    <source>
        <dbReference type="EMBL" id="UUX93358.1"/>
    </source>
</evidence>
<dbReference type="SUPFAM" id="SSF52540">
    <property type="entry name" value="P-loop containing nucleoside triphosphate hydrolases"/>
    <property type="match status" value="1"/>
</dbReference>
<dbReference type="KEGG" id="mend:L6E24_04315"/>
<protein>
    <submittedName>
        <fullName evidence="3">ATP-binding protein</fullName>
    </submittedName>
</protein>
<reference evidence="3" key="1">
    <citation type="submission" date="2022-04" db="EMBL/GenBank/DDBJ databases">
        <title>Complete genome of Methanoplanus endosymbiosus DSM 3599.</title>
        <authorList>
            <person name="Chen S.-C."/>
            <person name="You Y.-T."/>
            <person name="Zhou Y.-Z."/>
            <person name="Lai M.-C."/>
        </authorList>
    </citation>
    <scope>NUCLEOTIDE SEQUENCE</scope>
    <source>
        <strain evidence="3">DSM 3599</strain>
    </source>
</reference>
<feature type="domain" description="ATPase" evidence="1">
    <location>
        <begin position="5"/>
        <end position="206"/>
    </location>
</feature>
<dbReference type="PANTHER" id="PTHR34704">
    <property type="entry name" value="ATPASE"/>
    <property type="match status" value="1"/>
</dbReference>
<dbReference type="InterPro" id="IPR004256">
    <property type="entry name" value="DUF234"/>
</dbReference>
<keyword evidence="3" id="KW-0547">Nucleotide-binding</keyword>
<dbReference type="GO" id="GO:0005524">
    <property type="term" value="F:ATP binding"/>
    <property type="evidence" value="ECO:0007669"/>
    <property type="project" value="UniProtKB-KW"/>
</dbReference>
<sequence>MIRDFIDREKEQEVLKREWNSDGGRLIIIYGRRRVGKTRLVNEFIKGKEGIMFFAEDVTVQIQINGLKAEIAGYLNDELLQGLTIKSWTELFTYLMKNPPDKRSYLIIDEFTYLIRSDKSILSAIQKAWDRGLSDSLWCIILSGSLLNLMSEYALSYTSPLYGRRTRDMLLKPLEFKDAKLFLSQNEKDSLKTYFTTGGVPEYLQKASEYETYEEFVRNEFFSNFGYFYREPYFLLSQEFRELKTYQGILSAIAEGKTKPSDIAVNCGIDTRKIYPYLDGLIRLGFIEKETPLLSSQKSGIYIIKDSVIDFWYSFVSPNRNEIERGCYTNYDFNKYFGKKFESFVRNEIAPAIFPKARTGRWWHKGEEIDLIAVDDDAETIIFAEVKYGKKSASDALKILNKLEQKSEYVKNSTKNSTKNNEDYTKKYALFAGKITDKDKITDRDKIKGDNYLIYDLDDMMKYLM</sequence>
<organism evidence="3 4">
    <name type="scientific">Methanoplanus endosymbiosus</name>
    <dbReference type="NCBI Taxonomy" id="33865"/>
    <lineage>
        <taxon>Archaea</taxon>
        <taxon>Methanobacteriati</taxon>
        <taxon>Methanobacteriota</taxon>
        <taxon>Stenosarchaea group</taxon>
        <taxon>Methanomicrobia</taxon>
        <taxon>Methanomicrobiales</taxon>
        <taxon>Methanomicrobiaceae</taxon>
        <taxon>Methanoplanus</taxon>
    </lineage>
</organism>
<keyword evidence="3" id="KW-0067">ATP-binding</keyword>
<dbReference type="Pfam" id="PF03008">
    <property type="entry name" value="DUF234"/>
    <property type="match status" value="1"/>
</dbReference>
<dbReference type="RefSeq" id="WP_257743497.1">
    <property type="nucleotide sequence ID" value="NZ_CP096115.1"/>
</dbReference>
<accession>A0A9E7TJ85</accession>
<dbReference type="Gene3D" id="3.40.50.300">
    <property type="entry name" value="P-loop containing nucleotide triphosphate hydrolases"/>
    <property type="match status" value="1"/>
</dbReference>
<keyword evidence="4" id="KW-1185">Reference proteome</keyword>
<dbReference type="EMBL" id="CP096115">
    <property type="protein sequence ID" value="UUX93358.1"/>
    <property type="molecule type" value="Genomic_DNA"/>
</dbReference>
<proteinExistence type="predicted"/>
<evidence type="ECO:0000259" key="2">
    <source>
        <dbReference type="Pfam" id="PF03008"/>
    </source>
</evidence>
<evidence type="ECO:0000313" key="4">
    <source>
        <dbReference type="Proteomes" id="UP001060368"/>
    </source>
</evidence>
<dbReference type="Pfam" id="PF01637">
    <property type="entry name" value="ATPase_2"/>
    <property type="match status" value="1"/>
</dbReference>
<dbReference type="PANTHER" id="PTHR34704:SF1">
    <property type="entry name" value="ATPASE"/>
    <property type="match status" value="1"/>
</dbReference>
<dbReference type="Proteomes" id="UP001060368">
    <property type="component" value="Chromosome"/>
</dbReference>
<dbReference type="InterPro" id="IPR011579">
    <property type="entry name" value="ATPase_dom"/>
</dbReference>
<dbReference type="AlphaFoldDB" id="A0A9E7TJ85"/>
<dbReference type="GeneID" id="74306893"/>
<name>A0A9E7TJ85_9EURY</name>
<evidence type="ECO:0000259" key="1">
    <source>
        <dbReference type="Pfam" id="PF01637"/>
    </source>
</evidence>